<sequence>MMNVRKKFHPHIGVENPQYHQVSLIYSILLIMVVYFGLIGTLNITLFDAPQIALYDYIGLVLASIILIYVSRGGNIHIACWVVTCALVFVLMAFMHIAKGNNYSLIWLSILPPIAFFLLGPRTGFIFTAAVFAYSGWYLYGNLSAGTVSTTMSLGALFNFIEVATAQLFIFRFYERSRRQAYAQMQKIAITDPLTKVFNRLYLDNAIQSLLAGSARTLQPVSVLLLDVDYFKRINDQYGHLKGDDVLVNVAKTITDNVRAADIVGRWGGEEFLILCPNTTTDEAAQLAERVRQAVGAMGVENELAVTVSIGVATAQQFNDETGDRLLSVADNNMYLAKQAGRNQLVASLTN</sequence>
<evidence type="ECO:0000256" key="4">
    <source>
        <dbReference type="SAM" id="Phobius"/>
    </source>
</evidence>
<keyword evidence="4" id="KW-0472">Membrane</keyword>
<evidence type="ECO:0000313" key="6">
    <source>
        <dbReference type="EMBL" id="RUO48471.1"/>
    </source>
</evidence>
<dbReference type="EC" id="2.7.7.65" evidence="2"/>
<dbReference type="OrthoDB" id="9812260at2"/>
<dbReference type="PROSITE" id="PS50887">
    <property type="entry name" value="GGDEF"/>
    <property type="match status" value="1"/>
</dbReference>
<dbReference type="SMART" id="SM00267">
    <property type="entry name" value="GGDEF"/>
    <property type="match status" value="1"/>
</dbReference>
<feature type="transmembrane region" description="Helical" evidence="4">
    <location>
        <begin position="103"/>
        <end position="119"/>
    </location>
</feature>
<dbReference type="Gene3D" id="3.30.70.270">
    <property type="match status" value="1"/>
</dbReference>
<feature type="transmembrane region" description="Helical" evidence="4">
    <location>
        <begin position="124"/>
        <end position="140"/>
    </location>
</feature>
<dbReference type="STRING" id="519452.SAMN04488139_1962"/>
<dbReference type="AlphaFoldDB" id="A0A432XID8"/>
<evidence type="ECO:0000313" key="7">
    <source>
        <dbReference type="Proteomes" id="UP000286985"/>
    </source>
</evidence>
<accession>A0A432XID8</accession>
<evidence type="ECO:0000256" key="3">
    <source>
        <dbReference type="ARBA" id="ARBA00034247"/>
    </source>
</evidence>
<dbReference type="InterPro" id="IPR048435">
    <property type="entry name" value="MASE6"/>
</dbReference>
<dbReference type="InterPro" id="IPR000160">
    <property type="entry name" value="GGDEF_dom"/>
</dbReference>
<dbReference type="CDD" id="cd01949">
    <property type="entry name" value="GGDEF"/>
    <property type="match status" value="1"/>
</dbReference>
<dbReference type="InterPro" id="IPR050469">
    <property type="entry name" value="Diguanylate_Cyclase"/>
</dbReference>
<dbReference type="Proteomes" id="UP000286985">
    <property type="component" value="Unassembled WGS sequence"/>
</dbReference>
<reference evidence="7" key="1">
    <citation type="journal article" date="2018" name="Front. Microbiol.">
        <title>Genome-Based Analysis Reveals the Taxonomy and Diversity of the Family Idiomarinaceae.</title>
        <authorList>
            <person name="Liu Y."/>
            <person name="Lai Q."/>
            <person name="Shao Z."/>
        </authorList>
    </citation>
    <scope>NUCLEOTIDE SEQUENCE [LARGE SCALE GENOMIC DNA]</scope>
    <source>
        <strain evidence="7">908033</strain>
    </source>
</reference>
<comment type="cofactor">
    <cofactor evidence="1">
        <name>Mg(2+)</name>
        <dbReference type="ChEBI" id="CHEBI:18420"/>
    </cofactor>
</comment>
<evidence type="ECO:0000259" key="5">
    <source>
        <dbReference type="PROSITE" id="PS50887"/>
    </source>
</evidence>
<dbReference type="GO" id="GO:0043709">
    <property type="term" value="P:cell adhesion involved in single-species biofilm formation"/>
    <property type="evidence" value="ECO:0007669"/>
    <property type="project" value="TreeGrafter"/>
</dbReference>
<dbReference type="SUPFAM" id="SSF55073">
    <property type="entry name" value="Nucleotide cyclase"/>
    <property type="match status" value="1"/>
</dbReference>
<name>A0A432XID8_9GAMM</name>
<dbReference type="Pfam" id="PF20966">
    <property type="entry name" value="MASE6"/>
    <property type="match status" value="1"/>
</dbReference>
<dbReference type="GO" id="GO:0005886">
    <property type="term" value="C:plasma membrane"/>
    <property type="evidence" value="ECO:0007669"/>
    <property type="project" value="TreeGrafter"/>
</dbReference>
<dbReference type="InterPro" id="IPR029787">
    <property type="entry name" value="Nucleotide_cyclase"/>
</dbReference>
<keyword evidence="4" id="KW-0812">Transmembrane</keyword>
<feature type="transmembrane region" description="Helical" evidence="4">
    <location>
        <begin position="152"/>
        <end position="174"/>
    </location>
</feature>
<feature type="transmembrane region" description="Helical" evidence="4">
    <location>
        <begin position="78"/>
        <end position="97"/>
    </location>
</feature>
<dbReference type="Pfam" id="PF00990">
    <property type="entry name" value="GGDEF"/>
    <property type="match status" value="1"/>
</dbReference>
<feature type="transmembrane region" description="Helical" evidence="4">
    <location>
        <begin position="24"/>
        <end position="46"/>
    </location>
</feature>
<dbReference type="PANTHER" id="PTHR45138">
    <property type="entry name" value="REGULATORY COMPONENTS OF SENSORY TRANSDUCTION SYSTEM"/>
    <property type="match status" value="1"/>
</dbReference>
<keyword evidence="4" id="KW-1133">Transmembrane helix</keyword>
<organism evidence="6 7">
    <name type="scientific">Pseudidiomarina donghaiensis</name>
    <dbReference type="NCBI Taxonomy" id="519452"/>
    <lineage>
        <taxon>Bacteria</taxon>
        <taxon>Pseudomonadati</taxon>
        <taxon>Pseudomonadota</taxon>
        <taxon>Gammaproteobacteria</taxon>
        <taxon>Alteromonadales</taxon>
        <taxon>Idiomarinaceae</taxon>
        <taxon>Pseudidiomarina</taxon>
    </lineage>
</organism>
<evidence type="ECO:0000256" key="1">
    <source>
        <dbReference type="ARBA" id="ARBA00001946"/>
    </source>
</evidence>
<protein>
    <recommendedName>
        <fullName evidence="2">diguanylate cyclase</fullName>
        <ecNumber evidence="2">2.7.7.65</ecNumber>
    </recommendedName>
</protein>
<comment type="catalytic activity">
    <reaction evidence="3">
        <text>2 GTP = 3',3'-c-di-GMP + 2 diphosphate</text>
        <dbReference type="Rhea" id="RHEA:24898"/>
        <dbReference type="ChEBI" id="CHEBI:33019"/>
        <dbReference type="ChEBI" id="CHEBI:37565"/>
        <dbReference type="ChEBI" id="CHEBI:58805"/>
        <dbReference type="EC" id="2.7.7.65"/>
    </reaction>
</comment>
<evidence type="ECO:0000256" key="2">
    <source>
        <dbReference type="ARBA" id="ARBA00012528"/>
    </source>
</evidence>
<gene>
    <name evidence="6" type="ORF">CWE24_06740</name>
</gene>
<dbReference type="PANTHER" id="PTHR45138:SF9">
    <property type="entry name" value="DIGUANYLATE CYCLASE DGCM-RELATED"/>
    <property type="match status" value="1"/>
</dbReference>
<dbReference type="EMBL" id="PIPU01000002">
    <property type="protein sequence ID" value="RUO48471.1"/>
    <property type="molecule type" value="Genomic_DNA"/>
</dbReference>
<feature type="domain" description="GGDEF" evidence="5">
    <location>
        <begin position="219"/>
        <end position="350"/>
    </location>
</feature>
<dbReference type="NCBIfam" id="TIGR00254">
    <property type="entry name" value="GGDEF"/>
    <property type="match status" value="1"/>
</dbReference>
<dbReference type="InterPro" id="IPR043128">
    <property type="entry name" value="Rev_trsase/Diguanyl_cyclase"/>
</dbReference>
<comment type="caution">
    <text evidence="6">The sequence shown here is derived from an EMBL/GenBank/DDBJ whole genome shotgun (WGS) entry which is preliminary data.</text>
</comment>
<dbReference type="GO" id="GO:1902201">
    <property type="term" value="P:negative regulation of bacterial-type flagellum-dependent cell motility"/>
    <property type="evidence" value="ECO:0007669"/>
    <property type="project" value="TreeGrafter"/>
</dbReference>
<feature type="transmembrane region" description="Helical" evidence="4">
    <location>
        <begin position="52"/>
        <end position="71"/>
    </location>
</feature>
<proteinExistence type="predicted"/>
<dbReference type="RefSeq" id="WP_092840993.1">
    <property type="nucleotide sequence ID" value="NZ_FPCF01000005.1"/>
</dbReference>
<dbReference type="GO" id="GO:0052621">
    <property type="term" value="F:diguanylate cyclase activity"/>
    <property type="evidence" value="ECO:0007669"/>
    <property type="project" value="UniProtKB-EC"/>
</dbReference>
<keyword evidence="7" id="KW-1185">Reference proteome</keyword>
<dbReference type="FunFam" id="3.30.70.270:FF:000001">
    <property type="entry name" value="Diguanylate cyclase domain protein"/>
    <property type="match status" value="1"/>
</dbReference>